<dbReference type="PANTHER" id="PTHR11455:SF9">
    <property type="entry name" value="CRYPTOCHROME CIRCADIAN CLOCK 5 ISOFORM X1"/>
    <property type="match status" value="1"/>
</dbReference>
<dbReference type="Gene3D" id="1.25.40.80">
    <property type="match status" value="1"/>
</dbReference>
<dbReference type="SUPFAM" id="SSF52425">
    <property type="entry name" value="Cryptochrome/photolyase, N-terminal domain"/>
    <property type="match status" value="1"/>
</dbReference>
<feature type="domain" description="Photolyase/cryptochrome alpha/beta" evidence="8">
    <location>
        <begin position="6"/>
        <end position="140"/>
    </location>
</feature>
<accession>A0A8A4TDA6</accession>
<dbReference type="RefSeq" id="WP_237377582.1">
    <property type="nucleotide sequence ID" value="NZ_CP071793.1"/>
</dbReference>
<comment type="similarity">
    <text evidence="7">Belongs to the DNA photolyase family.</text>
</comment>
<evidence type="ECO:0000256" key="4">
    <source>
        <dbReference type="ARBA" id="ARBA00022991"/>
    </source>
</evidence>
<evidence type="ECO:0000256" key="7">
    <source>
        <dbReference type="RuleBase" id="RU004182"/>
    </source>
</evidence>
<evidence type="ECO:0000256" key="3">
    <source>
        <dbReference type="ARBA" id="ARBA00022827"/>
    </source>
</evidence>
<dbReference type="InterPro" id="IPR036134">
    <property type="entry name" value="Crypto/Photolyase_FAD-like_sf"/>
</dbReference>
<dbReference type="Pfam" id="PF03441">
    <property type="entry name" value="FAD_binding_7"/>
    <property type="match status" value="1"/>
</dbReference>
<comment type="cofactor">
    <cofactor evidence="1">
        <name>(6R)-5,10-methylene-5,6,7,8-tetrahydrofolate</name>
        <dbReference type="ChEBI" id="CHEBI:15636"/>
    </cofactor>
</comment>
<gene>
    <name evidence="9" type="ORF">J3U87_20210</name>
</gene>
<comment type="cofactor">
    <cofactor evidence="5">
        <name>FAD</name>
        <dbReference type="ChEBI" id="CHEBI:57692"/>
    </cofactor>
    <text evidence="5">Binds 1 FAD per subunit.</text>
</comment>
<dbReference type="PROSITE" id="PS00394">
    <property type="entry name" value="DNA_PHOTOLYASES_1_1"/>
    <property type="match status" value="1"/>
</dbReference>
<proteinExistence type="inferred from homology"/>
<dbReference type="Gene3D" id="1.10.579.10">
    <property type="entry name" value="DNA Cyclobutane Dipyrimidine Photolyase, subunit A, domain 3"/>
    <property type="match status" value="1"/>
</dbReference>
<evidence type="ECO:0000256" key="6">
    <source>
        <dbReference type="PIRSR" id="PIRSR602081-2"/>
    </source>
</evidence>
<evidence type="ECO:0000256" key="1">
    <source>
        <dbReference type="ARBA" id="ARBA00001932"/>
    </source>
</evidence>
<keyword evidence="4 7" id="KW-0157">Chromophore</keyword>
<dbReference type="PRINTS" id="PR00147">
    <property type="entry name" value="DNAPHOTLYASE"/>
</dbReference>
<dbReference type="InterPro" id="IPR002081">
    <property type="entry name" value="Cryptochrome/DNA_photolyase_1"/>
</dbReference>
<dbReference type="PANTHER" id="PTHR11455">
    <property type="entry name" value="CRYPTOCHROME"/>
    <property type="match status" value="1"/>
</dbReference>
<dbReference type="EMBL" id="CP071793">
    <property type="protein sequence ID" value="QTD47916.1"/>
    <property type="molecule type" value="Genomic_DNA"/>
</dbReference>
<sequence>MVEEVSVSLFWFRRDLRLEDNRGLEAALRGPHPVIPIFIFDRNILDKLEDRRDRRVTFIHRTLSGLKEKLRSWGSDLWVFEGTPIEVFGRLSAAAPERVRVRAVYTNRDYEPYAVRRDAGVAELLTASGATFESFKDQCVFERNQILNQSGSPYTVFTPYKRKWLASLTEADLALCAVQPLRHRFHRVTTSPPLPSLADLGFEASESSFPGTALHRDTLRRYGEERDFPARDITSRLGLHLRFGTLSVRDVARQARDIDPVFLSQIVWRDFFMQILHHFPHVVKGAFRRDYDRIPWRRDEKAFARWCAGNTGVPIVDAGMRELDRTGYMHNRVRMIVASFLCKHLLIDWRWGERHFAQRLLDYDLAANNGNWQWAAGCGCDAAPYFRVFNPWLQAKKFDPDGTYVRRWVPELGSGDYPAPMVDHKLARQRAISVYKAALDGSTPDPRERDSLFD</sequence>
<evidence type="ECO:0000259" key="8">
    <source>
        <dbReference type="PROSITE" id="PS51645"/>
    </source>
</evidence>
<dbReference type="InterPro" id="IPR005101">
    <property type="entry name" value="Cryptochr/Photolyase_FAD-bd"/>
</dbReference>
<feature type="binding site" evidence="5">
    <location>
        <begin position="265"/>
        <end position="272"/>
    </location>
    <ligand>
        <name>FAD</name>
        <dbReference type="ChEBI" id="CHEBI:57692"/>
    </ligand>
</feature>
<protein>
    <submittedName>
        <fullName evidence="9">Deoxyribodipyrimidine photo-lyase</fullName>
    </submittedName>
</protein>
<dbReference type="Proteomes" id="UP000663929">
    <property type="component" value="Chromosome"/>
</dbReference>
<dbReference type="Gene3D" id="3.40.50.620">
    <property type="entry name" value="HUPs"/>
    <property type="match status" value="1"/>
</dbReference>
<dbReference type="KEGG" id="scor:J3U87_20210"/>
<dbReference type="PROSITE" id="PS00691">
    <property type="entry name" value="DNA_PHOTOLYASES_1_2"/>
    <property type="match status" value="1"/>
</dbReference>
<dbReference type="SUPFAM" id="SSF48173">
    <property type="entry name" value="Cryptochrome/photolyase FAD-binding domain"/>
    <property type="match status" value="1"/>
</dbReference>
<dbReference type="InterPro" id="IPR036155">
    <property type="entry name" value="Crypto/Photolyase_N_sf"/>
</dbReference>
<evidence type="ECO:0000256" key="5">
    <source>
        <dbReference type="PIRSR" id="PIRSR602081-1"/>
    </source>
</evidence>
<dbReference type="GO" id="GO:0009416">
    <property type="term" value="P:response to light stimulus"/>
    <property type="evidence" value="ECO:0007669"/>
    <property type="project" value="TreeGrafter"/>
</dbReference>
<feature type="binding site" evidence="5">
    <location>
        <position position="262"/>
    </location>
    <ligand>
        <name>FAD</name>
        <dbReference type="ChEBI" id="CHEBI:57692"/>
    </ligand>
</feature>
<keyword evidence="10" id="KW-1185">Reference proteome</keyword>
<feature type="site" description="Electron transfer via tryptophanyl radical" evidence="6">
    <location>
        <position position="296"/>
    </location>
</feature>
<dbReference type="AlphaFoldDB" id="A0A8A4TDA6"/>
<dbReference type="GO" id="GO:0003677">
    <property type="term" value="F:DNA binding"/>
    <property type="evidence" value="ECO:0007669"/>
    <property type="project" value="TreeGrafter"/>
</dbReference>
<dbReference type="GO" id="GO:0071949">
    <property type="term" value="F:FAD binding"/>
    <property type="evidence" value="ECO:0007669"/>
    <property type="project" value="TreeGrafter"/>
</dbReference>
<evidence type="ECO:0000256" key="2">
    <source>
        <dbReference type="ARBA" id="ARBA00022630"/>
    </source>
</evidence>
<dbReference type="GO" id="GO:0006139">
    <property type="term" value="P:nucleobase-containing compound metabolic process"/>
    <property type="evidence" value="ECO:0007669"/>
    <property type="project" value="UniProtKB-ARBA"/>
</dbReference>
<dbReference type="Pfam" id="PF00875">
    <property type="entry name" value="DNA_photolyase"/>
    <property type="match status" value="1"/>
</dbReference>
<reference evidence="9" key="1">
    <citation type="submission" date="2021-03" db="EMBL/GenBank/DDBJ databases">
        <title>Acanthopleuribacteraceae sp. M133.</title>
        <authorList>
            <person name="Wang G."/>
        </authorList>
    </citation>
    <scope>NUCLEOTIDE SEQUENCE</scope>
    <source>
        <strain evidence="9">M133</strain>
    </source>
</reference>
<keyword evidence="2 5" id="KW-0285">Flavoprotein</keyword>
<organism evidence="9 10">
    <name type="scientific">Sulfidibacter corallicola</name>
    <dbReference type="NCBI Taxonomy" id="2818388"/>
    <lineage>
        <taxon>Bacteria</taxon>
        <taxon>Pseudomonadati</taxon>
        <taxon>Acidobacteriota</taxon>
        <taxon>Holophagae</taxon>
        <taxon>Acanthopleuribacterales</taxon>
        <taxon>Acanthopleuribacteraceae</taxon>
        <taxon>Sulfidibacter</taxon>
    </lineage>
</organism>
<feature type="binding site" evidence="5">
    <location>
        <position position="222"/>
    </location>
    <ligand>
        <name>FAD</name>
        <dbReference type="ChEBI" id="CHEBI:57692"/>
    </ligand>
</feature>
<dbReference type="InterPro" id="IPR018394">
    <property type="entry name" value="DNA_photolyase_1_CS_C"/>
</dbReference>
<feature type="site" description="Electron transfer via tryptophanyl radical" evidence="6">
    <location>
        <position position="349"/>
    </location>
</feature>
<dbReference type="InterPro" id="IPR014729">
    <property type="entry name" value="Rossmann-like_a/b/a_fold"/>
</dbReference>
<dbReference type="GO" id="GO:0006950">
    <property type="term" value="P:response to stress"/>
    <property type="evidence" value="ECO:0007669"/>
    <property type="project" value="UniProtKB-ARBA"/>
</dbReference>
<dbReference type="GO" id="GO:0003904">
    <property type="term" value="F:deoxyribodipyrimidine photo-lyase activity"/>
    <property type="evidence" value="ECO:0007669"/>
    <property type="project" value="TreeGrafter"/>
</dbReference>
<evidence type="ECO:0000313" key="9">
    <source>
        <dbReference type="EMBL" id="QTD47916.1"/>
    </source>
</evidence>
<evidence type="ECO:0000313" key="10">
    <source>
        <dbReference type="Proteomes" id="UP000663929"/>
    </source>
</evidence>
<dbReference type="InterPro" id="IPR006050">
    <property type="entry name" value="DNA_photolyase_N"/>
</dbReference>
<name>A0A8A4TDA6_SULCO</name>
<feature type="binding site" evidence="5">
    <location>
        <begin position="362"/>
        <end position="364"/>
    </location>
    <ligand>
        <name>FAD</name>
        <dbReference type="ChEBI" id="CHEBI:57692"/>
    </ligand>
</feature>
<feature type="site" description="Electron transfer via tryptophanyl radical" evidence="6">
    <location>
        <position position="372"/>
    </location>
</feature>
<keyword evidence="3 5" id="KW-0274">FAD</keyword>
<dbReference type="PROSITE" id="PS51645">
    <property type="entry name" value="PHR_CRY_ALPHA_BETA"/>
    <property type="match status" value="1"/>
</dbReference>